<name>A0A8H7W4J0_9HELO</name>
<dbReference type="GO" id="GO:0003700">
    <property type="term" value="F:DNA-binding transcription factor activity"/>
    <property type="evidence" value="ECO:0007669"/>
    <property type="project" value="InterPro"/>
</dbReference>
<dbReference type="Proteomes" id="UP000664132">
    <property type="component" value="Unassembled WGS sequence"/>
</dbReference>
<dbReference type="OrthoDB" id="295274at2759"/>
<organism evidence="2 3">
    <name type="scientific">Cadophora malorum</name>
    <dbReference type="NCBI Taxonomy" id="108018"/>
    <lineage>
        <taxon>Eukaryota</taxon>
        <taxon>Fungi</taxon>
        <taxon>Dikarya</taxon>
        <taxon>Ascomycota</taxon>
        <taxon>Pezizomycotina</taxon>
        <taxon>Leotiomycetes</taxon>
        <taxon>Helotiales</taxon>
        <taxon>Ploettnerulaceae</taxon>
        <taxon>Cadophora</taxon>
    </lineage>
</organism>
<evidence type="ECO:0008006" key="4">
    <source>
        <dbReference type="Google" id="ProtNLM"/>
    </source>
</evidence>
<feature type="compositionally biased region" description="Basic residues" evidence="1">
    <location>
        <begin position="166"/>
        <end position="175"/>
    </location>
</feature>
<evidence type="ECO:0000313" key="3">
    <source>
        <dbReference type="Proteomes" id="UP000664132"/>
    </source>
</evidence>
<feature type="compositionally biased region" description="Polar residues" evidence="1">
    <location>
        <begin position="301"/>
        <end position="345"/>
    </location>
</feature>
<proteinExistence type="predicted"/>
<keyword evidence="3" id="KW-1185">Reference proteome</keyword>
<feature type="compositionally biased region" description="Basic and acidic residues" evidence="1">
    <location>
        <begin position="176"/>
        <end position="197"/>
    </location>
</feature>
<dbReference type="AlphaFoldDB" id="A0A8H7W4J0"/>
<accession>A0A8H7W4J0</accession>
<feature type="compositionally biased region" description="Low complexity" evidence="1">
    <location>
        <begin position="150"/>
        <end position="160"/>
    </location>
</feature>
<comment type="caution">
    <text evidence="2">The sequence shown here is derived from an EMBL/GenBank/DDBJ whole genome shotgun (WGS) entry which is preliminary data.</text>
</comment>
<feature type="region of interest" description="Disordered" evidence="1">
    <location>
        <begin position="99"/>
        <end position="198"/>
    </location>
</feature>
<evidence type="ECO:0000256" key="1">
    <source>
        <dbReference type="SAM" id="MobiDB-lite"/>
    </source>
</evidence>
<protein>
    <recommendedName>
        <fullName evidence="4">BZIP domain-containing protein</fullName>
    </recommendedName>
</protein>
<feature type="compositionally biased region" description="Low complexity" evidence="1">
    <location>
        <begin position="121"/>
        <end position="135"/>
    </location>
</feature>
<dbReference type="SUPFAM" id="SSF57959">
    <property type="entry name" value="Leucine zipper domain"/>
    <property type="match status" value="1"/>
</dbReference>
<dbReference type="InterPro" id="IPR046347">
    <property type="entry name" value="bZIP_sf"/>
</dbReference>
<evidence type="ECO:0000313" key="2">
    <source>
        <dbReference type="EMBL" id="KAG4414942.1"/>
    </source>
</evidence>
<dbReference type="Gene3D" id="1.20.5.170">
    <property type="match status" value="1"/>
</dbReference>
<gene>
    <name evidence="2" type="ORF">IFR04_011919</name>
</gene>
<sequence length="345" mass="38161">MEHETCFDYAGNPLNGNPCSDWALLSPSIFNASDVEFVNMLNLTPSIRISDIAMLNMPGDSQLTASNFLGNYANSSEFPFPTIPPDAYTLESAAASTLASPDLSMPPDSNFLAHGLPRPGPQQDQSAPQPASLQAEHGTKRTHSTGQKRSPPATTSASAAKAFEPKKRRGARKKVRTEEEIATRRKDHLQRNRDAARKCRQKKKLTEAEKREQMAKERHDNHIMWNQVAVVQDELEALQKFALDVESHCQSSDHKTVAKTSLELMMKTAAKLQHQIDMCNQRRAEISQGLIMQRSFGGYAQQDSMQDSPRSTQDGQSPAMSSRNSFASEQILSPRSTPGSSYASR</sequence>
<feature type="region of interest" description="Disordered" evidence="1">
    <location>
        <begin position="299"/>
        <end position="345"/>
    </location>
</feature>
<dbReference type="EMBL" id="JAFJYH010000242">
    <property type="protein sequence ID" value="KAG4414942.1"/>
    <property type="molecule type" value="Genomic_DNA"/>
</dbReference>
<reference evidence="2" key="1">
    <citation type="submission" date="2021-02" db="EMBL/GenBank/DDBJ databases">
        <title>Genome sequence Cadophora malorum strain M34.</title>
        <authorList>
            <person name="Stefanovic E."/>
            <person name="Vu D."/>
            <person name="Scully C."/>
            <person name="Dijksterhuis J."/>
            <person name="Roader J."/>
            <person name="Houbraken J."/>
        </authorList>
    </citation>
    <scope>NUCLEOTIDE SEQUENCE</scope>
    <source>
        <strain evidence="2">M34</strain>
    </source>
</reference>